<dbReference type="SUPFAM" id="SSF55729">
    <property type="entry name" value="Acyl-CoA N-acyltransferases (Nat)"/>
    <property type="match status" value="1"/>
</dbReference>
<dbReference type="PANTHER" id="PTHR47521:SF7">
    <property type="entry name" value="SERPENTINE RECEPTOR CLASS EPSILON-6"/>
    <property type="match status" value="1"/>
</dbReference>
<dbReference type="InterPro" id="IPR004151">
    <property type="entry name" value="7TM_GPCR_serpentine_rcpt_Sre"/>
</dbReference>
<dbReference type="Pfam" id="PF00583">
    <property type="entry name" value="Acetyltransf_1"/>
    <property type="match status" value="1"/>
</dbReference>
<name>A0A2A6CNJ4_PRIPA</name>
<dbReference type="Gene3D" id="3.40.630.30">
    <property type="match status" value="1"/>
</dbReference>
<protein>
    <submittedName>
        <fullName evidence="2">Acetyltransferase</fullName>
    </submittedName>
</protein>
<dbReference type="InterPro" id="IPR052860">
    <property type="entry name" value="NRL-GPCR1"/>
</dbReference>
<accession>A0A2A6CNJ4</accession>
<dbReference type="Proteomes" id="UP000005239">
    <property type="component" value="Unassembled WGS sequence"/>
</dbReference>
<dbReference type="EnsemblMetazoa" id="PPA29305.1">
    <property type="protein sequence ID" value="PPA29305.1"/>
    <property type="gene ID" value="WBGene00118859"/>
</dbReference>
<dbReference type="InterPro" id="IPR016181">
    <property type="entry name" value="Acyl_CoA_acyltransferase"/>
</dbReference>
<evidence type="ECO:0000313" key="3">
    <source>
        <dbReference type="Proteomes" id="UP000005239"/>
    </source>
</evidence>
<evidence type="ECO:0000313" key="2">
    <source>
        <dbReference type="EnsemblMetazoa" id="PPA29305.1"/>
    </source>
</evidence>
<gene>
    <name evidence="2" type="primary">WBGene00118859</name>
</gene>
<dbReference type="PANTHER" id="PTHR47521">
    <property type="entry name" value="SERPENTINE RECEPTOR, CLASS E (EPSILON)-RELATED"/>
    <property type="match status" value="1"/>
</dbReference>
<organism evidence="2 3">
    <name type="scientific">Pristionchus pacificus</name>
    <name type="common">Parasitic nematode worm</name>
    <dbReference type="NCBI Taxonomy" id="54126"/>
    <lineage>
        <taxon>Eukaryota</taxon>
        <taxon>Metazoa</taxon>
        <taxon>Ecdysozoa</taxon>
        <taxon>Nematoda</taxon>
        <taxon>Chromadorea</taxon>
        <taxon>Rhabditida</taxon>
        <taxon>Rhabditina</taxon>
        <taxon>Diplogasteromorpha</taxon>
        <taxon>Diplogasteroidea</taxon>
        <taxon>Neodiplogasteridae</taxon>
        <taxon>Pristionchus</taxon>
    </lineage>
</organism>
<accession>A0A8R1YL06</accession>
<dbReference type="CDD" id="cd04301">
    <property type="entry name" value="NAT_SF"/>
    <property type="match status" value="1"/>
</dbReference>
<dbReference type="InterPro" id="IPR000182">
    <property type="entry name" value="GNAT_dom"/>
</dbReference>
<evidence type="ECO:0000256" key="1">
    <source>
        <dbReference type="ARBA" id="ARBA00006803"/>
    </source>
</evidence>
<reference evidence="3" key="1">
    <citation type="journal article" date="2008" name="Nat. Genet.">
        <title>The Pristionchus pacificus genome provides a unique perspective on nematode lifestyle and parasitism.</title>
        <authorList>
            <person name="Dieterich C."/>
            <person name="Clifton S.W."/>
            <person name="Schuster L.N."/>
            <person name="Chinwalla A."/>
            <person name="Delehaunty K."/>
            <person name="Dinkelacker I."/>
            <person name="Fulton L."/>
            <person name="Fulton R."/>
            <person name="Godfrey J."/>
            <person name="Minx P."/>
            <person name="Mitreva M."/>
            <person name="Roeseler W."/>
            <person name="Tian H."/>
            <person name="Witte H."/>
            <person name="Yang S.P."/>
            <person name="Wilson R.K."/>
            <person name="Sommer R.J."/>
        </authorList>
    </citation>
    <scope>NUCLEOTIDE SEQUENCE [LARGE SCALE GENOMIC DNA]</scope>
    <source>
        <strain evidence="3">PS312</strain>
    </source>
</reference>
<keyword evidence="3" id="KW-1185">Reference proteome</keyword>
<dbReference type="Pfam" id="PF03125">
    <property type="entry name" value="Sre"/>
    <property type="match status" value="1"/>
</dbReference>
<sequence length="490" mass="55996">MGLIIHGILGALSRILLLYHQEFGRASQGTTYQLTVASVVRDMLFANGTTVTFLIAADRFVATHYWSWYERQGQSTLNIALILLIFAEIFSVTTACFSIFRIYCLLAHYLILGAMQIFGSVFFLFVYRHNSALMERYRVKFGLPDYSVARSYQIKENLILYKIASTTVLLAPPFLLFGLYYATEGLSCLSLPRNLAIAIFDLSIAIFVVVLEFRLVTADERFQRGLQTIPGFAFLRRRAEWKVPPKSYVSTVDTGDNYFMQFNKDWIVAIMDDVTTSAATVEDVDELYEFMLDDFLQEPSLNAAIGLTREDAAQRNRALRFFWRQYDSAKFEVSETNRLDSNEEFVQGPSHWIQSVRDRRPWRVISQLSQEEDWKSPTRIQLILDLLDALNDNKWSLIPGDVRKLLYVEVVSVAEKYRKRGLAQKLLDLSYEKARELGATGAFAECTSFPSQSLFGKTGYQILREIRLDEFLGSDGKPVFVCPDGTTTAQ</sequence>
<dbReference type="OrthoDB" id="41532at2759"/>
<reference evidence="2" key="2">
    <citation type="submission" date="2022-06" db="UniProtKB">
        <authorList>
            <consortium name="EnsemblMetazoa"/>
        </authorList>
    </citation>
    <scope>IDENTIFICATION</scope>
    <source>
        <strain evidence="2">PS312</strain>
    </source>
</reference>
<dbReference type="GO" id="GO:0016747">
    <property type="term" value="F:acyltransferase activity, transferring groups other than amino-acyl groups"/>
    <property type="evidence" value="ECO:0007669"/>
    <property type="project" value="InterPro"/>
</dbReference>
<comment type="similarity">
    <text evidence="1">Belongs to the nematode receptor-like protein sre family.</text>
</comment>
<dbReference type="GO" id="GO:0007606">
    <property type="term" value="P:sensory perception of chemical stimulus"/>
    <property type="evidence" value="ECO:0007669"/>
    <property type="project" value="InterPro"/>
</dbReference>
<proteinExistence type="inferred from homology"/>
<dbReference type="GO" id="GO:0016020">
    <property type="term" value="C:membrane"/>
    <property type="evidence" value="ECO:0007669"/>
    <property type="project" value="InterPro"/>
</dbReference>
<dbReference type="AlphaFoldDB" id="A0A2A6CNJ4"/>
<dbReference type="FunFam" id="3.40.630.30:FF:000181">
    <property type="entry name" value="Acetyltransferase"/>
    <property type="match status" value="1"/>
</dbReference>
<dbReference type="PROSITE" id="PS51186">
    <property type="entry name" value="GNAT"/>
    <property type="match status" value="1"/>
</dbReference>